<accession>A0ABS5JSD0</accession>
<protein>
    <recommendedName>
        <fullName evidence="4">DUF4412 domain-containing protein</fullName>
    </recommendedName>
</protein>
<gene>
    <name evidence="2" type="ORF">KEM10_05555</name>
</gene>
<dbReference type="PROSITE" id="PS51257">
    <property type="entry name" value="PROKAR_LIPOPROTEIN"/>
    <property type="match status" value="1"/>
</dbReference>
<evidence type="ECO:0000313" key="2">
    <source>
        <dbReference type="EMBL" id="MBS2097737.1"/>
    </source>
</evidence>
<proteinExistence type="predicted"/>
<dbReference type="EMBL" id="JAGUCO010000002">
    <property type="protein sequence ID" value="MBS2097737.1"/>
    <property type="molecule type" value="Genomic_DNA"/>
</dbReference>
<keyword evidence="1" id="KW-0732">Signal</keyword>
<evidence type="ECO:0000313" key="3">
    <source>
        <dbReference type="Proteomes" id="UP000708576"/>
    </source>
</evidence>
<reference evidence="2 3" key="1">
    <citation type="journal article" date="2015" name="Int. J. Syst. Evol. Microbiol.">
        <title>Carboxylicivirga linearis sp. nov., isolated from a sea cucumber culture pond.</title>
        <authorList>
            <person name="Wang F.Q."/>
            <person name="Zhou Y.X."/>
            <person name="Lin X.Z."/>
            <person name="Chen G.J."/>
            <person name="Du Z.J."/>
        </authorList>
    </citation>
    <scope>NUCLEOTIDE SEQUENCE [LARGE SCALE GENOMIC DNA]</scope>
    <source>
        <strain evidence="2 3">FB218</strain>
    </source>
</reference>
<dbReference type="Proteomes" id="UP000708576">
    <property type="component" value="Unassembled WGS sequence"/>
</dbReference>
<keyword evidence="3" id="KW-1185">Reference proteome</keyword>
<comment type="caution">
    <text evidence="2">The sequence shown here is derived from an EMBL/GenBank/DDBJ whole genome shotgun (WGS) entry which is preliminary data.</text>
</comment>
<organism evidence="2 3">
    <name type="scientific">Carboxylicivirga linearis</name>
    <dbReference type="NCBI Taxonomy" id="1628157"/>
    <lineage>
        <taxon>Bacteria</taxon>
        <taxon>Pseudomonadati</taxon>
        <taxon>Bacteroidota</taxon>
        <taxon>Bacteroidia</taxon>
        <taxon>Marinilabiliales</taxon>
        <taxon>Marinilabiliaceae</taxon>
        <taxon>Carboxylicivirga</taxon>
    </lineage>
</organism>
<dbReference type="RefSeq" id="WP_212214528.1">
    <property type="nucleotide sequence ID" value="NZ_JAGUCO010000002.1"/>
</dbReference>
<feature type="signal peptide" evidence="1">
    <location>
        <begin position="1"/>
        <end position="28"/>
    </location>
</feature>
<name>A0ABS5JSD0_9BACT</name>
<feature type="chain" id="PRO_5045599883" description="DUF4412 domain-containing protein" evidence="1">
    <location>
        <begin position="29"/>
        <end position="320"/>
    </location>
</feature>
<sequence length="320" mass="36533">MAKNYKKRNPLSILILALMMISCFSTFAQQKVVKVKVVTDGDSATVKIDSTFTEEVMVFDFDEDAMHMNIDSIVEAHTKGLDKKMQVLAFKMDSLTDMDFNFNFEGNMEEMHKEIERIMKEKGIEMEDLEGFDIAEPHKMIFIGEGVGENTVDVESFVDEEGNHVKVIKKTIQVRDGEEGDDKTSYVIKSVRDGAPVKWHTKTTVSIEPIPMDEVAFLKKIGVSTKKLLNEPLDVREFQVKVEKKIENELKQTLLHIECILPEGGKYDVEMIKKDGEIASKEEKVPSGEMKKEFEVTDEESPYYLILSKNNKIFGRKITL</sequence>
<evidence type="ECO:0000256" key="1">
    <source>
        <dbReference type="SAM" id="SignalP"/>
    </source>
</evidence>
<evidence type="ECO:0008006" key="4">
    <source>
        <dbReference type="Google" id="ProtNLM"/>
    </source>
</evidence>